<evidence type="ECO:0008006" key="3">
    <source>
        <dbReference type="Google" id="ProtNLM"/>
    </source>
</evidence>
<accession>A0ABP5LNN7</accession>
<organism evidence="1 2">
    <name type="scientific">Kitasatospora kazusensis</name>
    <dbReference type="NCBI Taxonomy" id="407974"/>
    <lineage>
        <taxon>Bacteria</taxon>
        <taxon>Bacillati</taxon>
        <taxon>Actinomycetota</taxon>
        <taxon>Actinomycetes</taxon>
        <taxon>Kitasatosporales</taxon>
        <taxon>Streptomycetaceae</taxon>
        <taxon>Kitasatospora</taxon>
    </lineage>
</organism>
<evidence type="ECO:0000313" key="1">
    <source>
        <dbReference type="EMBL" id="GAA2148233.1"/>
    </source>
</evidence>
<sequence length="104" mass="10640">MGDTGFRAQPDSISGYAATVAGQAEQVGQIQSAVSGIAISSDAFGHLPNAQNLAQVYQEHADASRQNLADLLQALTGTADGLNYTAQNYAEQDRAISSGLGGGQ</sequence>
<dbReference type="EMBL" id="BAAANT010000023">
    <property type="protein sequence ID" value="GAA2148233.1"/>
    <property type="molecule type" value="Genomic_DNA"/>
</dbReference>
<keyword evidence="2" id="KW-1185">Reference proteome</keyword>
<protein>
    <recommendedName>
        <fullName evidence="3">Excreted virulence factor EspC (Type VII ESX diderm)</fullName>
    </recommendedName>
</protein>
<proteinExistence type="predicted"/>
<gene>
    <name evidence="1" type="ORF">GCM10009760_39970</name>
</gene>
<comment type="caution">
    <text evidence="1">The sequence shown here is derived from an EMBL/GenBank/DDBJ whole genome shotgun (WGS) entry which is preliminary data.</text>
</comment>
<dbReference type="Gene3D" id="1.10.287.1060">
    <property type="entry name" value="ESAT-6-like"/>
    <property type="match status" value="1"/>
</dbReference>
<reference evidence="2" key="1">
    <citation type="journal article" date="2019" name="Int. J. Syst. Evol. Microbiol.">
        <title>The Global Catalogue of Microorganisms (GCM) 10K type strain sequencing project: providing services to taxonomists for standard genome sequencing and annotation.</title>
        <authorList>
            <consortium name="The Broad Institute Genomics Platform"/>
            <consortium name="The Broad Institute Genome Sequencing Center for Infectious Disease"/>
            <person name="Wu L."/>
            <person name="Ma J."/>
        </authorList>
    </citation>
    <scope>NUCLEOTIDE SEQUENCE [LARGE SCALE GENOMIC DNA]</scope>
    <source>
        <strain evidence="2">JCM 14560</strain>
    </source>
</reference>
<dbReference type="Proteomes" id="UP001422759">
    <property type="component" value="Unassembled WGS sequence"/>
</dbReference>
<name>A0ABP5LNN7_9ACTN</name>
<evidence type="ECO:0000313" key="2">
    <source>
        <dbReference type="Proteomes" id="UP001422759"/>
    </source>
</evidence>
<dbReference type="RefSeq" id="WP_344466917.1">
    <property type="nucleotide sequence ID" value="NZ_BAAANT010000023.1"/>
</dbReference>